<proteinExistence type="predicted"/>
<evidence type="ECO:0000313" key="2">
    <source>
        <dbReference type="EMBL" id="MDT0415022.1"/>
    </source>
</evidence>
<name>A0ABD5E338_9ACTN</name>
<dbReference type="Gene3D" id="3.40.630.30">
    <property type="match status" value="1"/>
</dbReference>
<dbReference type="PANTHER" id="PTHR43441">
    <property type="entry name" value="RIBOSOMAL-PROTEIN-SERINE ACETYLTRANSFERASE"/>
    <property type="match status" value="1"/>
</dbReference>
<dbReference type="SUPFAM" id="SSF55729">
    <property type="entry name" value="Acyl-CoA N-acyltransferases (Nat)"/>
    <property type="match status" value="1"/>
</dbReference>
<gene>
    <name evidence="2" type="ORF">RM574_05910</name>
</gene>
<evidence type="ECO:0000259" key="1">
    <source>
        <dbReference type="PROSITE" id="PS51186"/>
    </source>
</evidence>
<dbReference type="RefSeq" id="WP_093853466.1">
    <property type="nucleotide sequence ID" value="NZ_JAVRER010000006.1"/>
</dbReference>
<sequence length="169" mass="17978">MMPLPPLAVPATATAPALRLRPWSTADLKELADVFPLPGAPGEWLAAETRGRAAGERQGFAIRAETAGAAPRLVGHLVLKTPAAGPGEVGYWTAGAARGTGVATRALRALTTHVRDETDLRELRLLHQEDNTASCRVAEKSGYVFSRVLPAFPPAFPRDGHLHVRHLTG</sequence>
<evidence type="ECO:0000313" key="3">
    <source>
        <dbReference type="Proteomes" id="UP001183607"/>
    </source>
</evidence>
<feature type="domain" description="N-acetyltransferase" evidence="1">
    <location>
        <begin position="18"/>
        <end position="159"/>
    </location>
</feature>
<dbReference type="InterPro" id="IPR000182">
    <property type="entry name" value="GNAT_dom"/>
</dbReference>
<dbReference type="EMBL" id="JAVRER010000006">
    <property type="protein sequence ID" value="MDT0415022.1"/>
    <property type="molecule type" value="Genomic_DNA"/>
</dbReference>
<dbReference type="InterPro" id="IPR051908">
    <property type="entry name" value="Ribosomal_N-acetyltransferase"/>
</dbReference>
<dbReference type="Pfam" id="PF13302">
    <property type="entry name" value="Acetyltransf_3"/>
    <property type="match status" value="1"/>
</dbReference>
<dbReference type="AlphaFoldDB" id="A0ABD5E338"/>
<protein>
    <submittedName>
        <fullName evidence="2">GNAT family N-acetyltransferase</fullName>
    </submittedName>
</protein>
<dbReference type="PANTHER" id="PTHR43441:SF10">
    <property type="entry name" value="ACETYLTRANSFERASE"/>
    <property type="match status" value="1"/>
</dbReference>
<organism evidence="2 3">
    <name type="scientific">Streptomyces evansiae</name>
    <dbReference type="NCBI Taxonomy" id="3075535"/>
    <lineage>
        <taxon>Bacteria</taxon>
        <taxon>Bacillati</taxon>
        <taxon>Actinomycetota</taxon>
        <taxon>Actinomycetes</taxon>
        <taxon>Kitasatosporales</taxon>
        <taxon>Streptomycetaceae</taxon>
        <taxon>Streptomyces</taxon>
    </lineage>
</organism>
<reference evidence="3" key="1">
    <citation type="submission" date="2023-07" db="EMBL/GenBank/DDBJ databases">
        <title>30 novel species of actinomycetes from the DSMZ collection.</title>
        <authorList>
            <person name="Nouioui I."/>
        </authorList>
    </citation>
    <scope>NUCLEOTIDE SEQUENCE [LARGE SCALE GENOMIC DNA]</scope>
    <source>
        <strain evidence="3">DSM 41982</strain>
    </source>
</reference>
<comment type="caution">
    <text evidence="2">The sequence shown here is derived from an EMBL/GenBank/DDBJ whole genome shotgun (WGS) entry which is preliminary data.</text>
</comment>
<dbReference type="PROSITE" id="PS51186">
    <property type="entry name" value="GNAT"/>
    <property type="match status" value="1"/>
</dbReference>
<dbReference type="Proteomes" id="UP001183607">
    <property type="component" value="Unassembled WGS sequence"/>
</dbReference>
<accession>A0ABD5E338</accession>
<dbReference type="InterPro" id="IPR016181">
    <property type="entry name" value="Acyl_CoA_acyltransferase"/>
</dbReference>